<evidence type="ECO:0000313" key="2">
    <source>
        <dbReference type="EMBL" id="KIY49002.1"/>
    </source>
</evidence>
<name>A0A0D7ADD6_9AGAR</name>
<gene>
    <name evidence="2" type="ORF">FISHEDRAFT_73072</name>
</gene>
<feature type="compositionally biased region" description="Polar residues" evidence="1">
    <location>
        <begin position="56"/>
        <end position="69"/>
    </location>
</feature>
<dbReference type="EMBL" id="KN881753">
    <property type="protein sequence ID" value="KIY49002.1"/>
    <property type="molecule type" value="Genomic_DNA"/>
</dbReference>
<feature type="compositionally biased region" description="Low complexity" evidence="1">
    <location>
        <begin position="464"/>
        <end position="480"/>
    </location>
</feature>
<feature type="compositionally biased region" description="Polar residues" evidence="1">
    <location>
        <begin position="87"/>
        <end position="97"/>
    </location>
</feature>
<reference evidence="2 3" key="1">
    <citation type="journal article" date="2015" name="Fungal Genet. Biol.">
        <title>Evolution of novel wood decay mechanisms in Agaricales revealed by the genome sequences of Fistulina hepatica and Cylindrobasidium torrendii.</title>
        <authorList>
            <person name="Floudas D."/>
            <person name="Held B.W."/>
            <person name="Riley R."/>
            <person name="Nagy L.G."/>
            <person name="Koehler G."/>
            <person name="Ransdell A.S."/>
            <person name="Younus H."/>
            <person name="Chow J."/>
            <person name="Chiniquy J."/>
            <person name="Lipzen A."/>
            <person name="Tritt A."/>
            <person name="Sun H."/>
            <person name="Haridas S."/>
            <person name="LaButti K."/>
            <person name="Ohm R.A."/>
            <person name="Kues U."/>
            <person name="Blanchette R.A."/>
            <person name="Grigoriev I.V."/>
            <person name="Minto R.E."/>
            <person name="Hibbett D.S."/>
        </authorList>
    </citation>
    <scope>NUCLEOTIDE SEQUENCE [LARGE SCALE GENOMIC DNA]</scope>
    <source>
        <strain evidence="2 3">ATCC 64428</strain>
    </source>
</reference>
<proteinExistence type="predicted"/>
<feature type="region of interest" description="Disordered" evidence="1">
    <location>
        <begin position="306"/>
        <end position="346"/>
    </location>
</feature>
<organism evidence="2 3">
    <name type="scientific">Fistulina hepatica ATCC 64428</name>
    <dbReference type="NCBI Taxonomy" id="1128425"/>
    <lineage>
        <taxon>Eukaryota</taxon>
        <taxon>Fungi</taxon>
        <taxon>Dikarya</taxon>
        <taxon>Basidiomycota</taxon>
        <taxon>Agaricomycotina</taxon>
        <taxon>Agaricomycetes</taxon>
        <taxon>Agaricomycetidae</taxon>
        <taxon>Agaricales</taxon>
        <taxon>Fistulinaceae</taxon>
        <taxon>Fistulina</taxon>
    </lineage>
</organism>
<sequence>MDMHETSASQGSGDGDAYQLASQGCSHPYQLASQGSGGLYQLASQHSGGLYQLMSQHSGDPFQFPQQDNVGPLLGSGHDQPGEGVGTSDNNFSMSSQAESTDDVAVNCIRFADWLADHYLLAEESHISLLDYTRDMHRLLRVESDVTAIRADFAEIKQLLQGMFAEQKKHDETTKAVHEHVFDVNRQDFTNGTIIKAVKAALEAKKNLNGMESIFDKGNRVLRKEWNVHLSRRVSTIKENIRIIILQMTMVGQLYYGGLAKTVQRYMDAAELTPDQIAPQHIYALLFYCYVGRRHCAKLVGTVGSGPATKRARTDGTDDNVAGSGVEDGSSGDSDTSGSNSALNLTKRKRSASECNSWLTTLTKVFMQKVKDFGTDNMSSDKWLKFLHKRIKSEQLQFPGESLSQVPYELLYLHEPPPPSQYPRLHNMAPTLTSHLPPALLRNLCNTPSRTGARGQSEGASMLTSSDGTSSAGDGSAHTL</sequence>
<feature type="region of interest" description="Disordered" evidence="1">
    <location>
        <begin position="56"/>
        <end position="97"/>
    </location>
</feature>
<dbReference type="Proteomes" id="UP000054144">
    <property type="component" value="Unassembled WGS sequence"/>
</dbReference>
<feature type="region of interest" description="Disordered" evidence="1">
    <location>
        <begin position="446"/>
        <end position="480"/>
    </location>
</feature>
<evidence type="ECO:0000256" key="1">
    <source>
        <dbReference type="SAM" id="MobiDB-lite"/>
    </source>
</evidence>
<feature type="compositionally biased region" description="Low complexity" evidence="1">
    <location>
        <begin position="323"/>
        <end position="341"/>
    </location>
</feature>
<evidence type="ECO:0000313" key="3">
    <source>
        <dbReference type="Proteomes" id="UP000054144"/>
    </source>
</evidence>
<keyword evidence="3" id="KW-1185">Reference proteome</keyword>
<accession>A0A0D7ADD6</accession>
<dbReference type="AlphaFoldDB" id="A0A0D7ADD6"/>
<protein>
    <submittedName>
        <fullName evidence="2">Uncharacterized protein</fullName>
    </submittedName>
</protein>